<accession>A0A1B7P134</accession>
<proteinExistence type="predicted"/>
<comment type="caution">
    <text evidence="1">The sequence shown here is derived from an EMBL/GenBank/DDBJ whole genome shotgun (WGS) entry which is preliminary data.</text>
</comment>
<dbReference type="EMBL" id="LGUA01000261">
    <property type="protein sequence ID" value="OAX82743.1"/>
    <property type="molecule type" value="Genomic_DNA"/>
</dbReference>
<gene>
    <name evidence="1" type="ORF">ACJ72_02912</name>
</gene>
<evidence type="ECO:0000313" key="2">
    <source>
        <dbReference type="Proteomes" id="UP000091918"/>
    </source>
</evidence>
<dbReference type="Proteomes" id="UP000091918">
    <property type="component" value="Unassembled WGS sequence"/>
</dbReference>
<protein>
    <submittedName>
        <fullName evidence="1">Uncharacterized protein</fullName>
    </submittedName>
</protein>
<organism evidence="1 2">
    <name type="scientific">Emergomyces africanus</name>
    <dbReference type="NCBI Taxonomy" id="1955775"/>
    <lineage>
        <taxon>Eukaryota</taxon>
        <taxon>Fungi</taxon>
        <taxon>Dikarya</taxon>
        <taxon>Ascomycota</taxon>
        <taxon>Pezizomycotina</taxon>
        <taxon>Eurotiomycetes</taxon>
        <taxon>Eurotiomycetidae</taxon>
        <taxon>Onygenales</taxon>
        <taxon>Ajellomycetaceae</taxon>
        <taxon>Emergomyces</taxon>
    </lineage>
</organism>
<reference evidence="1 2" key="1">
    <citation type="submission" date="2015-07" db="EMBL/GenBank/DDBJ databases">
        <title>Emmonsia species relationships and genome sequence.</title>
        <authorList>
            <person name="Cuomo C.A."/>
            <person name="Schwartz I.S."/>
            <person name="Kenyon C."/>
            <person name="de Hoog G.S."/>
            <person name="Govender N.P."/>
            <person name="Botha A."/>
            <person name="Moreno L."/>
            <person name="de Vries M."/>
            <person name="Munoz J.F."/>
            <person name="Stielow J.B."/>
        </authorList>
    </citation>
    <scope>NUCLEOTIDE SEQUENCE [LARGE SCALE GENOMIC DNA]</scope>
    <source>
        <strain evidence="1 2">CBS 136260</strain>
    </source>
</reference>
<name>A0A1B7P134_9EURO</name>
<keyword evidence="2" id="KW-1185">Reference proteome</keyword>
<evidence type="ECO:0000313" key="1">
    <source>
        <dbReference type="EMBL" id="OAX82743.1"/>
    </source>
</evidence>
<dbReference type="AlphaFoldDB" id="A0A1B7P134"/>
<sequence length="90" mass="10619">MDPMELGAKMPSYMLLDRARWHTHHHQSIAQEVKQRQPAPEEYICDDEDLYKKMAMEYGFERIEGSVPGAVRGNWGLTRFNFDRPKHVSR</sequence>